<proteinExistence type="predicted"/>
<dbReference type="Proteomes" id="UP000177821">
    <property type="component" value="Unassembled WGS sequence"/>
</dbReference>
<name>A0A1G1WMQ5_9BACT</name>
<feature type="transmembrane region" description="Helical" evidence="1">
    <location>
        <begin position="12"/>
        <end position="31"/>
    </location>
</feature>
<evidence type="ECO:0000256" key="1">
    <source>
        <dbReference type="SAM" id="Phobius"/>
    </source>
</evidence>
<comment type="caution">
    <text evidence="2">The sequence shown here is derived from an EMBL/GenBank/DDBJ whole genome shotgun (WGS) entry which is preliminary data.</text>
</comment>
<evidence type="ECO:0000313" key="2">
    <source>
        <dbReference type="EMBL" id="OGY28996.1"/>
    </source>
</evidence>
<gene>
    <name evidence="2" type="ORF">A3J50_03855</name>
</gene>
<dbReference type="EMBL" id="MHCX01000037">
    <property type="protein sequence ID" value="OGY28996.1"/>
    <property type="molecule type" value="Genomic_DNA"/>
</dbReference>
<organism evidence="2 3">
    <name type="scientific">Candidatus Woykebacteria bacterium RIFCSPHIGHO2_02_FULL_43_16b</name>
    <dbReference type="NCBI Taxonomy" id="1802601"/>
    <lineage>
        <taxon>Bacteria</taxon>
        <taxon>Candidatus Woykeibacteriota</taxon>
    </lineage>
</organism>
<reference evidence="2 3" key="1">
    <citation type="journal article" date="2016" name="Nat. Commun.">
        <title>Thousands of microbial genomes shed light on interconnected biogeochemical processes in an aquifer system.</title>
        <authorList>
            <person name="Anantharaman K."/>
            <person name="Brown C.T."/>
            <person name="Hug L.A."/>
            <person name="Sharon I."/>
            <person name="Castelle C.J."/>
            <person name="Probst A.J."/>
            <person name="Thomas B.C."/>
            <person name="Singh A."/>
            <person name="Wilkins M.J."/>
            <person name="Karaoz U."/>
            <person name="Brodie E.L."/>
            <person name="Williams K.H."/>
            <person name="Hubbard S.S."/>
            <person name="Banfield J.F."/>
        </authorList>
    </citation>
    <scope>NUCLEOTIDE SEQUENCE [LARGE SCALE GENOMIC DNA]</scope>
</reference>
<keyword evidence="1" id="KW-0472">Membrane</keyword>
<accession>A0A1G1WMQ5</accession>
<dbReference type="AlphaFoldDB" id="A0A1G1WMQ5"/>
<keyword evidence="1" id="KW-0812">Transmembrane</keyword>
<keyword evidence="1" id="KW-1133">Transmembrane helix</keyword>
<protein>
    <submittedName>
        <fullName evidence="2">Uncharacterized protein</fullName>
    </submittedName>
</protein>
<evidence type="ECO:0000313" key="3">
    <source>
        <dbReference type="Proteomes" id="UP000177821"/>
    </source>
</evidence>
<sequence length="153" mass="16583">MDPLPKSVNFHKILIGVLIIGTLGTGTYLVTKLLSPSAPVSTAPITFSYTQAPSEFINGKFGSLTDSSVIVDGKDYPLGEPVSFGWYKADPGVIFDKILLSETLSKIAYTRVDKEFIQPGDSVQIFNIDNLTPYPEAKKAGVVSVVVFKQEPK</sequence>